<keyword evidence="2 3" id="KW-0378">Hydrolase</keyword>
<dbReference type="InterPro" id="IPR015797">
    <property type="entry name" value="NUDIX_hydrolase-like_dom_sf"/>
</dbReference>
<dbReference type="InterPro" id="IPR000086">
    <property type="entry name" value="NUDIX_hydrolase_dom"/>
</dbReference>
<dbReference type="PRINTS" id="PR00502">
    <property type="entry name" value="NUDIXFAMILY"/>
</dbReference>
<comment type="cofactor">
    <cofactor evidence="1">
        <name>Mg(2+)</name>
        <dbReference type="ChEBI" id="CHEBI:18420"/>
    </cofactor>
</comment>
<evidence type="ECO:0000256" key="1">
    <source>
        <dbReference type="ARBA" id="ARBA00001946"/>
    </source>
</evidence>
<reference evidence="5 6" key="1">
    <citation type="submission" date="2015-09" db="EMBL/GenBank/DDBJ databases">
        <authorList>
            <consortium name="Swine Surveillance"/>
        </authorList>
    </citation>
    <scope>NUCLEOTIDE SEQUENCE [LARGE SCALE GENOMIC DNA]</scope>
    <source>
        <strain evidence="5 6">CECT 8383</strain>
    </source>
</reference>
<evidence type="ECO:0000256" key="2">
    <source>
        <dbReference type="ARBA" id="ARBA00022801"/>
    </source>
</evidence>
<feature type="domain" description="Nudix hydrolase" evidence="4">
    <location>
        <begin position="9"/>
        <end position="144"/>
    </location>
</feature>
<dbReference type="SUPFAM" id="SSF55811">
    <property type="entry name" value="Nudix"/>
    <property type="match status" value="1"/>
</dbReference>
<accession>A0A0N7M285</accession>
<proteinExistence type="inferred from homology"/>
<evidence type="ECO:0000256" key="3">
    <source>
        <dbReference type="RuleBase" id="RU003476"/>
    </source>
</evidence>
<dbReference type="PROSITE" id="PS00893">
    <property type="entry name" value="NUDIX_BOX"/>
    <property type="match status" value="1"/>
</dbReference>
<comment type="similarity">
    <text evidence="3">Belongs to the Nudix hydrolase family.</text>
</comment>
<organism evidence="5 6">
    <name type="scientific">Thalassovita mediterranea</name>
    <dbReference type="NCBI Taxonomy" id="340021"/>
    <lineage>
        <taxon>Bacteria</taxon>
        <taxon>Pseudomonadati</taxon>
        <taxon>Pseudomonadota</taxon>
        <taxon>Alphaproteobacteria</taxon>
        <taxon>Rhodobacterales</taxon>
        <taxon>Roseobacteraceae</taxon>
        <taxon>Thalassovita</taxon>
    </lineage>
</organism>
<name>A0A0N7M285_9RHOB</name>
<dbReference type="PANTHER" id="PTHR43736:SF1">
    <property type="entry name" value="DIHYDRONEOPTERIN TRIPHOSPHATE DIPHOSPHATASE"/>
    <property type="match status" value="1"/>
</dbReference>
<dbReference type="PROSITE" id="PS51462">
    <property type="entry name" value="NUDIX"/>
    <property type="match status" value="1"/>
</dbReference>
<evidence type="ECO:0000313" key="6">
    <source>
        <dbReference type="Proteomes" id="UP000051681"/>
    </source>
</evidence>
<dbReference type="OrthoDB" id="9761969at2"/>
<dbReference type="CDD" id="cd04673">
    <property type="entry name" value="NUDIX_ADPRase"/>
    <property type="match status" value="1"/>
</dbReference>
<protein>
    <submittedName>
        <fullName evidence="5">Phosphatase NudJ</fullName>
        <ecNumber evidence="5">3.6.1.-</ecNumber>
    </submittedName>
</protein>
<dbReference type="Proteomes" id="UP000051681">
    <property type="component" value="Unassembled WGS sequence"/>
</dbReference>
<evidence type="ECO:0000313" key="5">
    <source>
        <dbReference type="EMBL" id="CUH85403.1"/>
    </source>
</evidence>
<dbReference type="STRING" id="340021.TM5383_02636"/>
<dbReference type="InterPro" id="IPR020476">
    <property type="entry name" value="Nudix_hydrolase"/>
</dbReference>
<keyword evidence="6" id="KW-1185">Reference proteome</keyword>
<sequence length="145" mass="15477">MSVSENGALKRPALAALAVTVHDGQVLLVRRRNDPDRGIWGYPGGHVEGGETVAAAAVRELHEETGVSAEAVGTLGGLDLIGDHADGSVKHHYYLVAVECRYRAGTPIADDDADQAAWVPVADVLDQKIALSDYVDDLLRQVIER</sequence>
<dbReference type="GO" id="GO:0016787">
    <property type="term" value="F:hydrolase activity"/>
    <property type="evidence" value="ECO:0007669"/>
    <property type="project" value="UniProtKB-KW"/>
</dbReference>
<dbReference type="AlphaFoldDB" id="A0A0N7M285"/>
<dbReference type="InterPro" id="IPR020084">
    <property type="entry name" value="NUDIX_hydrolase_CS"/>
</dbReference>
<dbReference type="PANTHER" id="PTHR43736">
    <property type="entry name" value="ADP-RIBOSE PYROPHOSPHATASE"/>
    <property type="match status" value="1"/>
</dbReference>
<dbReference type="RefSeq" id="WP_058319483.1">
    <property type="nucleotide sequence ID" value="NZ_CYSF01000014.1"/>
</dbReference>
<dbReference type="Pfam" id="PF00293">
    <property type="entry name" value="NUDIX"/>
    <property type="match status" value="1"/>
</dbReference>
<dbReference type="Gene3D" id="3.90.79.10">
    <property type="entry name" value="Nucleoside Triphosphate Pyrophosphohydrolase"/>
    <property type="match status" value="1"/>
</dbReference>
<dbReference type="EMBL" id="CYSF01000014">
    <property type="protein sequence ID" value="CUH85403.1"/>
    <property type="molecule type" value="Genomic_DNA"/>
</dbReference>
<gene>
    <name evidence="5" type="primary">nudJ</name>
    <name evidence="5" type="ORF">TM5383_02636</name>
</gene>
<dbReference type="EC" id="3.6.1.-" evidence="5"/>
<evidence type="ECO:0000259" key="4">
    <source>
        <dbReference type="PROSITE" id="PS51462"/>
    </source>
</evidence>